<dbReference type="CDD" id="cd00082">
    <property type="entry name" value="HisKA"/>
    <property type="match status" value="1"/>
</dbReference>
<evidence type="ECO:0000256" key="2">
    <source>
        <dbReference type="ARBA" id="ARBA00012438"/>
    </source>
</evidence>
<protein>
    <recommendedName>
        <fullName evidence="2">histidine kinase</fullName>
        <ecNumber evidence="2">2.7.13.3</ecNumber>
    </recommendedName>
</protein>
<keyword evidence="7" id="KW-1133">Transmembrane helix</keyword>
<dbReference type="SUPFAM" id="SSF55874">
    <property type="entry name" value="ATPase domain of HSP90 chaperone/DNA topoisomerase II/histidine kinase"/>
    <property type="match status" value="1"/>
</dbReference>
<dbReference type="InterPro" id="IPR005467">
    <property type="entry name" value="His_kinase_dom"/>
</dbReference>
<dbReference type="InterPro" id="IPR003661">
    <property type="entry name" value="HisK_dim/P_dom"/>
</dbReference>
<feature type="transmembrane region" description="Helical" evidence="7">
    <location>
        <begin position="172"/>
        <end position="195"/>
    </location>
</feature>
<evidence type="ECO:0000313" key="9">
    <source>
        <dbReference type="EMBL" id="VAW16685.1"/>
    </source>
</evidence>
<dbReference type="InterPro" id="IPR004358">
    <property type="entry name" value="Sig_transdc_His_kin-like_C"/>
</dbReference>
<dbReference type="InterPro" id="IPR003594">
    <property type="entry name" value="HATPase_dom"/>
</dbReference>
<feature type="transmembrane region" description="Helical" evidence="7">
    <location>
        <begin position="6"/>
        <end position="28"/>
    </location>
</feature>
<dbReference type="PRINTS" id="PR00344">
    <property type="entry name" value="BCTRLSENSOR"/>
</dbReference>
<dbReference type="Pfam" id="PF00512">
    <property type="entry name" value="HisKA"/>
    <property type="match status" value="1"/>
</dbReference>
<evidence type="ECO:0000259" key="8">
    <source>
        <dbReference type="PROSITE" id="PS50109"/>
    </source>
</evidence>
<evidence type="ECO:0000256" key="7">
    <source>
        <dbReference type="SAM" id="Phobius"/>
    </source>
</evidence>
<dbReference type="Gene3D" id="1.10.287.130">
    <property type="match status" value="1"/>
</dbReference>
<dbReference type="SMART" id="SM00387">
    <property type="entry name" value="HATPase_c"/>
    <property type="match status" value="1"/>
</dbReference>
<keyword evidence="6" id="KW-0902">Two-component regulatory system</keyword>
<dbReference type="GO" id="GO:0000155">
    <property type="term" value="F:phosphorelay sensor kinase activity"/>
    <property type="evidence" value="ECO:0007669"/>
    <property type="project" value="InterPro"/>
</dbReference>
<gene>
    <name evidence="9" type="ORF">MNBD_BACTEROID01-268</name>
</gene>
<dbReference type="InterPro" id="IPR050351">
    <property type="entry name" value="BphY/WalK/GraS-like"/>
</dbReference>
<dbReference type="Gene3D" id="3.30.565.10">
    <property type="entry name" value="Histidine kinase-like ATPase, C-terminal domain"/>
    <property type="match status" value="1"/>
</dbReference>
<dbReference type="Pfam" id="PF02518">
    <property type="entry name" value="HATPase_c"/>
    <property type="match status" value="1"/>
</dbReference>
<name>A0A3B0TDV4_9ZZZZ</name>
<accession>A0A3B0TDV4</accession>
<keyword evidence="4" id="KW-0808">Transferase</keyword>
<evidence type="ECO:0000256" key="5">
    <source>
        <dbReference type="ARBA" id="ARBA00022777"/>
    </source>
</evidence>
<reference evidence="9" key="1">
    <citation type="submission" date="2018-06" db="EMBL/GenBank/DDBJ databases">
        <authorList>
            <person name="Zhirakovskaya E."/>
        </authorList>
    </citation>
    <scope>NUCLEOTIDE SEQUENCE</scope>
</reference>
<dbReference type="InterPro" id="IPR036890">
    <property type="entry name" value="HATPase_C_sf"/>
</dbReference>
<keyword evidence="5 9" id="KW-0418">Kinase</keyword>
<evidence type="ECO:0000256" key="3">
    <source>
        <dbReference type="ARBA" id="ARBA00022553"/>
    </source>
</evidence>
<dbReference type="EC" id="2.7.13.3" evidence="2"/>
<dbReference type="GO" id="GO:0004721">
    <property type="term" value="F:phosphoprotein phosphatase activity"/>
    <property type="evidence" value="ECO:0007669"/>
    <property type="project" value="TreeGrafter"/>
</dbReference>
<proteinExistence type="predicted"/>
<dbReference type="SUPFAM" id="SSF47384">
    <property type="entry name" value="Homodimeric domain of signal transducing histidine kinase"/>
    <property type="match status" value="1"/>
</dbReference>
<comment type="catalytic activity">
    <reaction evidence="1">
        <text>ATP + protein L-histidine = ADP + protein N-phospho-L-histidine.</text>
        <dbReference type="EC" id="2.7.13.3"/>
    </reaction>
</comment>
<dbReference type="PANTHER" id="PTHR45453">
    <property type="entry name" value="PHOSPHATE REGULON SENSOR PROTEIN PHOR"/>
    <property type="match status" value="1"/>
</dbReference>
<keyword evidence="7" id="KW-0812">Transmembrane</keyword>
<dbReference type="AlphaFoldDB" id="A0A3B0TDV4"/>
<dbReference type="PANTHER" id="PTHR45453:SF1">
    <property type="entry name" value="PHOSPHATE REGULON SENSOR PROTEIN PHOR"/>
    <property type="match status" value="1"/>
</dbReference>
<dbReference type="GO" id="GO:0016036">
    <property type="term" value="P:cellular response to phosphate starvation"/>
    <property type="evidence" value="ECO:0007669"/>
    <property type="project" value="TreeGrafter"/>
</dbReference>
<dbReference type="GO" id="GO:0005886">
    <property type="term" value="C:plasma membrane"/>
    <property type="evidence" value="ECO:0007669"/>
    <property type="project" value="TreeGrafter"/>
</dbReference>
<evidence type="ECO:0000256" key="1">
    <source>
        <dbReference type="ARBA" id="ARBA00000085"/>
    </source>
</evidence>
<evidence type="ECO:0000256" key="4">
    <source>
        <dbReference type="ARBA" id="ARBA00022679"/>
    </source>
</evidence>
<feature type="domain" description="Histidine kinase" evidence="8">
    <location>
        <begin position="210"/>
        <end position="429"/>
    </location>
</feature>
<dbReference type="InterPro" id="IPR036097">
    <property type="entry name" value="HisK_dim/P_sf"/>
</dbReference>
<organism evidence="9">
    <name type="scientific">hydrothermal vent metagenome</name>
    <dbReference type="NCBI Taxonomy" id="652676"/>
    <lineage>
        <taxon>unclassified sequences</taxon>
        <taxon>metagenomes</taxon>
        <taxon>ecological metagenomes</taxon>
    </lineage>
</organism>
<dbReference type="SMART" id="SM00388">
    <property type="entry name" value="HisKA"/>
    <property type="match status" value="1"/>
</dbReference>
<keyword evidence="7" id="KW-0472">Membrane</keyword>
<evidence type="ECO:0000256" key="6">
    <source>
        <dbReference type="ARBA" id="ARBA00023012"/>
    </source>
</evidence>
<sequence>MKRNVLRYVIFLATISVAGILLLQFLFLKNSIKQTEKTFNENTTFALEEVAYQLLEYNKEAYGQSVEFNTFSLVDRVSNEYYIVNVNDRIDHEILKFHLIQEFKRYGINTDFEFAVYDCDSDKMVYGAYICAGSDSCGHETIFNFEKNDKYTYYFGVNFPDRSPFFNLKLKAWYFSTILLLLIIFFFGYTLFVIIRQRQLSDIQKNFINNLTHELKTPISAIGLSARVLNNKDILNSPNRLFEYATIIEKQNSKLSKSVEKVLNLASLEKNNIQLNLESVFLEDIIEASVAQFNHSNPGKDTVINIQSNLQGVKLMADKFHFSNILINILENAAKYSVTKPVITIRVLQGKKYLFVSIIDNGIGIPKELRHKIFNKFYRIPTGNVHNVKGFGLGLDYVKKIIKAHGWKIRVEDNPAGGAVFKIIIPFKDV</sequence>
<dbReference type="PROSITE" id="PS50109">
    <property type="entry name" value="HIS_KIN"/>
    <property type="match status" value="1"/>
</dbReference>
<dbReference type="EMBL" id="UOEP01000065">
    <property type="protein sequence ID" value="VAW16685.1"/>
    <property type="molecule type" value="Genomic_DNA"/>
</dbReference>
<dbReference type="CDD" id="cd00075">
    <property type="entry name" value="HATPase"/>
    <property type="match status" value="1"/>
</dbReference>
<keyword evidence="3" id="KW-0597">Phosphoprotein</keyword>